<dbReference type="EMBL" id="LXQA010486332">
    <property type="protein sequence ID" value="MCI54854.1"/>
    <property type="molecule type" value="Genomic_DNA"/>
</dbReference>
<sequence length="64" mass="6758">MATLLGGGSVWLWVFLGVWPWYWRSFSFCSGVKGGLAKMAVAAVLCWGGGGGCDGSELEVMRGV</sequence>
<dbReference type="Proteomes" id="UP000265520">
    <property type="component" value="Unassembled WGS sequence"/>
</dbReference>
<keyword evidence="1" id="KW-0472">Membrane</keyword>
<evidence type="ECO:0000313" key="3">
    <source>
        <dbReference type="Proteomes" id="UP000265520"/>
    </source>
</evidence>
<dbReference type="AlphaFoldDB" id="A0A392T2X7"/>
<name>A0A392T2X7_9FABA</name>
<proteinExistence type="predicted"/>
<accession>A0A392T2X7</accession>
<keyword evidence="3" id="KW-1185">Reference proteome</keyword>
<protein>
    <submittedName>
        <fullName evidence="2">Uncharacterized protein</fullName>
    </submittedName>
</protein>
<evidence type="ECO:0000313" key="2">
    <source>
        <dbReference type="EMBL" id="MCI54854.1"/>
    </source>
</evidence>
<reference evidence="2 3" key="1">
    <citation type="journal article" date="2018" name="Front. Plant Sci.">
        <title>Red Clover (Trifolium pratense) and Zigzag Clover (T. medium) - A Picture of Genomic Similarities and Differences.</title>
        <authorList>
            <person name="Dluhosova J."/>
            <person name="Istvanek J."/>
            <person name="Nedelnik J."/>
            <person name="Repkova J."/>
        </authorList>
    </citation>
    <scope>NUCLEOTIDE SEQUENCE [LARGE SCALE GENOMIC DNA]</scope>
    <source>
        <strain evidence="3">cv. 10/8</strain>
        <tissue evidence="2">Leaf</tissue>
    </source>
</reference>
<feature type="non-terminal residue" evidence="2">
    <location>
        <position position="64"/>
    </location>
</feature>
<comment type="caution">
    <text evidence="2">The sequence shown here is derived from an EMBL/GenBank/DDBJ whole genome shotgun (WGS) entry which is preliminary data.</text>
</comment>
<keyword evidence="1" id="KW-1133">Transmembrane helix</keyword>
<keyword evidence="1" id="KW-0812">Transmembrane</keyword>
<feature type="transmembrane region" description="Helical" evidence="1">
    <location>
        <begin position="6"/>
        <end position="23"/>
    </location>
</feature>
<evidence type="ECO:0000256" key="1">
    <source>
        <dbReference type="SAM" id="Phobius"/>
    </source>
</evidence>
<organism evidence="2 3">
    <name type="scientific">Trifolium medium</name>
    <dbReference type="NCBI Taxonomy" id="97028"/>
    <lineage>
        <taxon>Eukaryota</taxon>
        <taxon>Viridiplantae</taxon>
        <taxon>Streptophyta</taxon>
        <taxon>Embryophyta</taxon>
        <taxon>Tracheophyta</taxon>
        <taxon>Spermatophyta</taxon>
        <taxon>Magnoliopsida</taxon>
        <taxon>eudicotyledons</taxon>
        <taxon>Gunneridae</taxon>
        <taxon>Pentapetalae</taxon>
        <taxon>rosids</taxon>
        <taxon>fabids</taxon>
        <taxon>Fabales</taxon>
        <taxon>Fabaceae</taxon>
        <taxon>Papilionoideae</taxon>
        <taxon>50 kb inversion clade</taxon>
        <taxon>NPAAA clade</taxon>
        <taxon>Hologalegina</taxon>
        <taxon>IRL clade</taxon>
        <taxon>Trifolieae</taxon>
        <taxon>Trifolium</taxon>
    </lineage>
</organism>